<proteinExistence type="predicted"/>
<keyword evidence="3" id="KW-1185">Reference proteome</keyword>
<reference evidence="3" key="1">
    <citation type="submission" date="2016-11" db="EMBL/GenBank/DDBJ databases">
        <authorList>
            <person name="Varghese N."/>
            <person name="Submissions S."/>
        </authorList>
    </citation>
    <scope>NUCLEOTIDE SEQUENCE [LARGE SCALE GENOMIC DNA]</scope>
    <source>
        <strain evidence="3">DSM 6637</strain>
    </source>
</reference>
<feature type="domain" description="Glycosyltransferase subfamily 4-like N-terminal" evidence="1">
    <location>
        <begin position="15"/>
        <end position="206"/>
    </location>
</feature>
<dbReference type="PANTHER" id="PTHR45947">
    <property type="entry name" value="SULFOQUINOVOSYL TRANSFERASE SQD2"/>
    <property type="match status" value="1"/>
</dbReference>
<dbReference type="InterPro" id="IPR028098">
    <property type="entry name" value="Glyco_trans_4-like_N"/>
</dbReference>
<dbReference type="Gene3D" id="3.40.50.2000">
    <property type="entry name" value="Glycogen Phosphorylase B"/>
    <property type="match status" value="2"/>
</dbReference>
<dbReference type="PANTHER" id="PTHR45947:SF15">
    <property type="entry name" value="TEICHURONIC ACID BIOSYNTHESIS GLYCOSYLTRANSFERASE TUAC-RELATED"/>
    <property type="match status" value="1"/>
</dbReference>
<dbReference type="InterPro" id="IPR050194">
    <property type="entry name" value="Glycosyltransferase_grp1"/>
</dbReference>
<dbReference type="STRING" id="53463.SAMN05444389_102448"/>
<keyword evidence="2" id="KW-0808">Transferase</keyword>
<dbReference type="EMBL" id="FRCK01000002">
    <property type="protein sequence ID" value="SHL97447.1"/>
    <property type="molecule type" value="Genomic_DNA"/>
</dbReference>
<evidence type="ECO:0000313" key="3">
    <source>
        <dbReference type="Proteomes" id="UP000184444"/>
    </source>
</evidence>
<name>A0A1M7F127_9RHOB</name>
<sequence length="406" mass="43490">MRILVVVSEFPKLTETFVYRNIAEYRRAGHQVTLFYAKAFFAGELVHDFARDTARSAFTFGFAAPRSLGALAAETLRRPGAQARLWAQIARAHRAEPRRGLRSFAVLPKAVALGHWCRAQGIDHIHAEFAGFPATVAMIAARASGIPFSFSAHANDIFVSQAMLAHKAAEARFVRTISRHNIDWLRRNVPGFPMERLRLIPCGVPRELLDAPGPPPVGDGPLNVLYVGSLIEKKGVAHLIAALARLAPGVPLRARIIGRGELEPALRQAAAAAGLGETVSFDGPQDAEGVRAAYRWAHVVVVPSVVGRGGRAEGIPVVAMEALAHARPVVASRLSGIPELVEHGVTGWLTEPGDAAAIAGALAAIRADWPRAAAIAQAGRERVRARYLIEDNAAALLRAMQEEGAA</sequence>
<evidence type="ECO:0000259" key="1">
    <source>
        <dbReference type="Pfam" id="PF13439"/>
    </source>
</evidence>
<dbReference type="RefSeq" id="WP_073063355.1">
    <property type="nucleotide sequence ID" value="NZ_FRCK01000002.1"/>
</dbReference>
<protein>
    <submittedName>
        <fullName evidence="2">Glycosyltransferase involved in cell wall bisynthesis</fullName>
    </submittedName>
</protein>
<dbReference type="SUPFAM" id="SSF53756">
    <property type="entry name" value="UDP-Glycosyltransferase/glycogen phosphorylase"/>
    <property type="match status" value="1"/>
</dbReference>
<gene>
    <name evidence="2" type="ORF">SAMN05444389_102448</name>
</gene>
<evidence type="ECO:0000313" key="2">
    <source>
        <dbReference type="EMBL" id="SHL97447.1"/>
    </source>
</evidence>
<organism evidence="2 3">
    <name type="scientific">Paracoccus solventivorans</name>
    <dbReference type="NCBI Taxonomy" id="53463"/>
    <lineage>
        <taxon>Bacteria</taxon>
        <taxon>Pseudomonadati</taxon>
        <taxon>Pseudomonadota</taxon>
        <taxon>Alphaproteobacteria</taxon>
        <taxon>Rhodobacterales</taxon>
        <taxon>Paracoccaceae</taxon>
        <taxon>Paracoccus</taxon>
    </lineage>
</organism>
<dbReference type="GO" id="GO:0016757">
    <property type="term" value="F:glycosyltransferase activity"/>
    <property type="evidence" value="ECO:0007669"/>
    <property type="project" value="TreeGrafter"/>
</dbReference>
<dbReference type="OrthoDB" id="9790710at2"/>
<dbReference type="Proteomes" id="UP000184444">
    <property type="component" value="Unassembled WGS sequence"/>
</dbReference>
<dbReference type="Pfam" id="PF13439">
    <property type="entry name" value="Glyco_transf_4"/>
    <property type="match status" value="1"/>
</dbReference>
<dbReference type="AlphaFoldDB" id="A0A1M7F127"/>
<accession>A0A1M7F127</accession>
<dbReference type="Pfam" id="PF13692">
    <property type="entry name" value="Glyco_trans_1_4"/>
    <property type="match status" value="1"/>
</dbReference>